<sequence length="210" mass="21917">MVDAGGITVTGFEPLAVQSDDADNDAVQTGDDEAEGAVRHAFPGLTAEEFKLAFRNHPAGVAVITADAGDGPVGLTATSVFSVSAEPPLLVFSLSSTSSSAPTIRKASTLVVHLLTSDQVDAAKLFATSGVDRFADASTWSRLPTGEPYLVGAPVWLRGAVIDRMEAGGSTVVAVHALESSVSHQGAEPNPLVYHNRTWHHLGDHSRLDH</sequence>
<reference evidence="3 4" key="1">
    <citation type="submission" date="2018-05" db="EMBL/GenBank/DDBJ databases">
        <title>Amnibacterium sp. M8JJ-5, whole genome shotgun sequence.</title>
        <authorList>
            <person name="Tuo L."/>
        </authorList>
    </citation>
    <scope>NUCLEOTIDE SEQUENCE [LARGE SCALE GENOMIC DNA]</scope>
    <source>
        <strain evidence="3 4">M8JJ-5</strain>
    </source>
</reference>
<dbReference type="AlphaFoldDB" id="A0A2V1HR95"/>
<dbReference type="Gene3D" id="2.30.110.10">
    <property type="entry name" value="Electron Transport, Fmn-binding Protein, Chain A"/>
    <property type="match status" value="1"/>
</dbReference>
<evidence type="ECO:0000256" key="1">
    <source>
        <dbReference type="ARBA" id="ARBA00023002"/>
    </source>
</evidence>
<accession>A0A2V1HR95</accession>
<dbReference type="InterPro" id="IPR012349">
    <property type="entry name" value="Split_barrel_FMN-bd"/>
</dbReference>
<evidence type="ECO:0000259" key="2">
    <source>
        <dbReference type="SMART" id="SM00903"/>
    </source>
</evidence>
<dbReference type="OrthoDB" id="8901155at2"/>
<evidence type="ECO:0000313" key="4">
    <source>
        <dbReference type="Proteomes" id="UP000244893"/>
    </source>
</evidence>
<dbReference type="InterPro" id="IPR050268">
    <property type="entry name" value="NADH-dep_flavin_reductase"/>
</dbReference>
<dbReference type="PANTHER" id="PTHR30466:SF1">
    <property type="entry name" value="FMN REDUCTASE (NADH) RUTF"/>
    <property type="match status" value="1"/>
</dbReference>
<dbReference type="GO" id="GO:0006208">
    <property type="term" value="P:pyrimidine nucleobase catabolic process"/>
    <property type="evidence" value="ECO:0007669"/>
    <property type="project" value="TreeGrafter"/>
</dbReference>
<protein>
    <submittedName>
        <fullName evidence="3">Flavin oxidoreductase</fullName>
    </submittedName>
</protein>
<organism evidence="3 4">
    <name type="scientific">Amnibacterium flavum</name>
    <dbReference type="NCBI Taxonomy" id="2173173"/>
    <lineage>
        <taxon>Bacteria</taxon>
        <taxon>Bacillati</taxon>
        <taxon>Actinomycetota</taxon>
        <taxon>Actinomycetes</taxon>
        <taxon>Micrococcales</taxon>
        <taxon>Microbacteriaceae</taxon>
        <taxon>Amnibacterium</taxon>
    </lineage>
</organism>
<gene>
    <name evidence="3" type="ORF">DDQ50_10535</name>
</gene>
<dbReference type="SMART" id="SM00903">
    <property type="entry name" value="Flavin_Reduct"/>
    <property type="match status" value="1"/>
</dbReference>
<dbReference type="Proteomes" id="UP000244893">
    <property type="component" value="Unassembled WGS sequence"/>
</dbReference>
<keyword evidence="1" id="KW-0560">Oxidoreductase</keyword>
<feature type="domain" description="Flavin reductase like" evidence="2">
    <location>
        <begin position="54"/>
        <end position="201"/>
    </location>
</feature>
<comment type="caution">
    <text evidence="3">The sequence shown here is derived from an EMBL/GenBank/DDBJ whole genome shotgun (WGS) entry which is preliminary data.</text>
</comment>
<dbReference type="EMBL" id="QEOP01000002">
    <property type="protein sequence ID" value="PVZ94172.1"/>
    <property type="molecule type" value="Genomic_DNA"/>
</dbReference>
<dbReference type="GO" id="GO:0010181">
    <property type="term" value="F:FMN binding"/>
    <property type="evidence" value="ECO:0007669"/>
    <property type="project" value="InterPro"/>
</dbReference>
<proteinExistence type="predicted"/>
<keyword evidence="4" id="KW-1185">Reference proteome</keyword>
<dbReference type="GO" id="GO:0042602">
    <property type="term" value="F:riboflavin reductase (NADPH) activity"/>
    <property type="evidence" value="ECO:0007669"/>
    <property type="project" value="TreeGrafter"/>
</dbReference>
<evidence type="ECO:0000313" key="3">
    <source>
        <dbReference type="EMBL" id="PVZ94172.1"/>
    </source>
</evidence>
<dbReference type="Pfam" id="PF01613">
    <property type="entry name" value="Flavin_Reduct"/>
    <property type="match status" value="1"/>
</dbReference>
<dbReference type="InterPro" id="IPR002563">
    <property type="entry name" value="Flavin_Rdtase-like_dom"/>
</dbReference>
<name>A0A2V1HR95_9MICO</name>
<dbReference type="PANTHER" id="PTHR30466">
    <property type="entry name" value="FLAVIN REDUCTASE"/>
    <property type="match status" value="1"/>
</dbReference>
<dbReference type="SUPFAM" id="SSF50475">
    <property type="entry name" value="FMN-binding split barrel"/>
    <property type="match status" value="1"/>
</dbReference>